<name>A0A5N4EI35_CAMDR</name>
<keyword evidence="3" id="KW-1185">Reference proteome</keyword>
<dbReference type="GO" id="GO:0080008">
    <property type="term" value="C:Cul4-RING E3 ubiquitin ligase complex"/>
    <property type="evidence" value="ECO:0007669"/>
    <property type="project" value="TreeGrafter"/>
</dbReference>
<dbReference type="Pfam" id="PF15349">
    <property type="entry name" value="DCA16"/>
    <property type="match status" value="1"/>
</dbReference>
<proteinExistence type="predicted"/>
<protein>
    <submittedName>
        <fullName evidence="2">DDB1-and CUL4-associated factor 16</fullName>
    </submittedName>
</protein>
<dbReference type="AlphaFoldDB" id="A0A5N4EI35"/>
<organism evidence="2 3">
    <name type="scientific">Camelus dromedarius</name>
    <name type="common">Dromedary</name>
    <name type="synonym">Arabian camel</name>
    <dbReference type="NCBI Taxonomy" id="9838"/>
    <lineage>
        <taxon>Eukaryota</taxon>
        <taxon>Metazoa</taxon>
        <taxon>Chordata</taxon>
        <taxon>Craniata</taxon>
        <taxon>Vertebrata</taxon>
        <taxon>Euteleostomi</taxon>
        <taxon>Mammalia</taxon>
        <taxon>Eutheria</taxon>
        <taxon>Laurasiatheria</taxon>
        <taxon>Artiodactyla</taxon>
        <taxon>Tylopoda</taxon>
        <taxon>Camelidae</taxon>
        <taxon>Camelus</taxon>
    </lineage>
</organism>
<dbReference type="InterPro" id="IPR028216">
    <property type="entry name" value="DCAF16"/>
</dbReference>
<comment type="caution">
    <text evidence="2">The sequence shown here is derived from an EMBL/GenBank/DDBJ whole genome shotgun (WGS) entry which is preliminary data.</text>
</comment>
<evidence type="ECO:0000313" key="3">
    <source>
        <dbReference type="Proteomes" id="UP000299084"/>
    </source>
</evidence>
<dbReference type="STRING" id="9838.ENSCDRP00005028401"/>
<dbReference type="Proteomes" id="UP000299084">
    <property type="component" value="Unassembled WGS sequence"/>
</dbReference>
<dbReference type="PANTHER" id="PTHR16194">
    <property type="entry name" value="DDB1- AND CUL4-ASSOCIATED FACTOR 16"/>
    <property type="match status" value="1"/>
</dbReference>
<feature type="region of interest" description="Disordered" evidence="1">
    <location>
        <begin position="114"/>
        <end position="149"/>
    </location>
</feature>
<dbReference type="EMBL" id="JWIN03000002">
    <property type="protein sequence ID" value="KAB1282656.1"/>
    <property type="molecule type" value="Genomic_DNA"/>
</dbReference>
<dbReference type="PANTHER" id="PTHR16194:SF0">
    <property type="entry name" value="DDB1- AND CUL4-ASSOCIATED FACTOR 16"/>
    <property type="match status" value="1"/>
</dbReference>
<sequence>MEPPSSTSPFRRMRLGSFKRLSGWEVAFLGEGGCWLPRKWCRQRVRGRLRSYCWNGDGAARPGQVLRLGVRRGRRKDPPWDELVLVLCWLRLLPFSGTFFSYCFSILMGPRNPSPDPLSESESEEEENANYLNESSGEEWDSSEEEDPVVPNLTPLESLAWQVKCLLKYSTTWKPLNPNSWLYHAKLLDASTPVHILREIGLRLSHCSHCVPKLEPIPEWPPLASCGVPPFQKPLTSPSRLSRDHATLNGALQFATKQLSRTLSRATPIPEYLKQIPNSCVSGCCCGWLTKTVKETTRTEPINTTYSYTDFQKAVNKLLTASL</sequence>
<accession>A0A5N4EI35</accession>
<feature type="compositionally biased region" description="Acidic residues" evidence="1">
    <location>
        <begin position="136"/>
        <end position="148"/>
    </location>
</feature>
<gene>
    <name evidence="2" type="ORF">Cadr_000002217</name>
</gene>
<evidence type="ECO:0000313" key="2">
    <source>
        <dbReference type="EMBL" id="KAB1282656.1"/>
    </source>
</evidence>
<feature type="compositionally biased region" description="Acidic residues" evidence="1">
    <location>
        <begin position="119"/>
        <end position="128"/>
    </location>
</feature>
<reference evidence="2 3" key="1">
    <citation type="journal article" date="2019" name="Mol. Ecol. Resour.">
        <title>Improving Illumina assemblies with Hi-C and long reads: an example with the North African dromedary.</title>
        <authorList>
            <person name="Elbers J.P."/>
            <person name="Rogers M.F."/>
            <person name="Perelman P.L."/>
            <person name="Proskuryakova A.A."/>
            <person name="Serdyukova N.A."/>
            <person name="Johnson W.E."/>
            <person name="Horin P."/>
            <person name="Corander J."/>
            <person name="Murphy D."/>
            <person name="Burger P.A."/>
        </authorList>
    </citation>
    <scope>NUCLEOTIDE SEQUENCE [LARGE SCALE GENOMIC DNA]</scope>
    <source>
        <strain evidence="2">Drom800</strain>
        <tissue evidence="2">Blood</tissue>
    </source>
</reference>
<evidence type="ECO:0000256" key="1">
    <source>
        <dbReference type="SAM" id="MobiDB-lite"/>
    </source>
</evidence>